<evidence type="ECO:0000313" key="3">
    <source>
        <dbReference type="EMBL" id="AIF06321.1"/>
    </source>
</evidence>
<evidence type="ECO:0000256" key="1">
    <source>
        <dbReference type="SAM" id="MobiDB-lite"/>
    </source>
</evidence>
<accession>A0A075GQQ1</accession>
<sequence>MNEETDGSDKIPEFFLEKEKKSESNEKLVRTNNNPEKKKPYKKTTGVDMRFKVTIIAIAVIGFSASAYVFSSEPMDELTGAISIGMIDKSQFIDQIDQCLEKQTIGDITLNSFTQKWAFDFKEKISKAENNQELERLMSEFYTIVSHCKP</sequence>
<reference evidence="3" key="1">
    <citation type="journal article" date="2014" name="Genome Biol. Evol.">
        <title>Pangenome evidence for extensive interdomain horizontal transfer affecting lineage core and shell genes in uncultured planktonic thaumarchaeota and euryarchaeota.</title>
        <authorList>
            <person name="Deschamps P."/>
            <person name="Zivanovic Y."/>
            <person name="Moreira D."/>
            <person name="Rodriguez-Valera F."/>
            <person name="Lopez-Garcia P."/>
        </authorList>
    </citation>
    <scope>NUCLEOTIDE SEQUENCE</scope>
</reference>
<feature type="region of interest" description="Disordered" evidence="1">
    <location>
        <begin position="1"/>
        <end position="41"/>
    </location>
</feature>
<feature type="compositionally biased region" description="Basic and acidic residues" evidence="1">
    <location>
        <begin position="7"/>
        <end position="29"/>
    </location>
</feature>
<keyword evidence="2" id="KW-1133">Transmembrane helix</keyword>
<keyword evidence="2" id="KW-0472">Membrane</keyword>
<organism evidence="3">
    <name type="scientific">uncultured marine thaumarchaeote KM3_191_D11</name>
    <dbReference type="NCBI Taxonomy" id="1456079"/>
    <lineage>
        <taxon>Archaea</taxon>
        <taxon>Nitrososphaerota</taxon>
        <taxon>environmental samples</taxon>
    </lineage>
</organism>
<evidence type="ECO:0000256" key="2">
    <source>
        <dbReference type="SAM" id="Phobius"/>
    </source>
</evidence>
<proteinExistence type="predicted"/>
<keyword evidence="2" id="KW-0812">Transmembrane</keyword>
<name>A0A075GQQ1_9ARCH</name>
<dbReference type="EMBL" id="KF900766">
    <property type="protein sequence ID" value="AIF06321.1"/>
    <property type="molecule type" value="Genomic_DNA"/>
</dbReference>
<protein>
    <submittedName>
        <fullName evidence="3">Uncharacterized protein</fullName>
    </submittedName>
</protein>
<feature type="transmembrane region" description="Helical" evidence="2">
    <location>
        <begin position="51"/>
        <end position="70"/>
    </location>
</feature>
<dbReference type="AlphaFoldDB" id="A0A075GQQ1"/>